<dbReference type="GO" id="GO:0016020">
    <property type="term" value="C:membrane"/>
    <property type="evidence" value="ECO:0007669"/>
    <property type="project" value="UniProtKB-SubCell"/>
</dbReference>
<feature type="transmembrane region" description="Helical" evidence="3">
    <location>
        <begin position="206"/>
        <end position="232"/>
    </location>
</feature>
<accession>A0A0N5A858</accession>
<dbReference type="SMART" id="SM00408">
    <property type="entry name" value="IGc2"/>
    <property type="match status" value="2"/>
</dbReference>
<organism evidence="5 6">
    <name type="scientific">Syphacia muris</name>
    <dbReference type="NCBI Taxonomy" id="451379"/>
    <lineage>
        <taxon>Eukaryota</taxon>
        <taxon>Metazoa</taxon>
        <taxon>Ecdysozoa</taxon>
        <taxon>Nematoda</taxon>
        <taxon>Chromadorea</taxon>
        <taxon>Rhabditida</taxon>
        <taxon>Spirurina</taxon>
        <taxon>Oxyuridomorpha</taxon>
        <taxon>Oxyuroidea</taxon>
        <taxon>Oxyuridae</taxon>
        <taxon>Syphacia</taxon>
    </lineage>
</organism>
<keyword evidence="2" id="KW-1015">Disulfide bond</keyword>
<dbReference type="InterPro" id="IPR003598">
    <property type="entry name" value="Ig_sub2"/>
</dbReference>
<dbReference type="InterPro" id="IPR013783">
    <property type="entry name" value="Ig-like_fold"/>
</dbReference>
<dbReference type="SUPFAM" id="SSF48726">
    <property type="entry name" value="Immunoglobulin"/>
    <property type="match status" value="2"/>
</dbReference>
<dbReference type="PANTHER" id="PTHR44170">
    <property type="entry name" value="PROTEIN SIDEKICK"/>
    <property type="match status" value="1"/>
</dbReference>
<dbReference type="WBParaSite" id="SMUV_0000024201-mRNA-1">
    <property type="protein sequence ID" value="SMUV_0000024201-mRNA-1"/>
    <property type="gene ID" value="SMUV_0000024201"/>
</dbReference>
<dbReference type="Gene3D" id="2.60.40.10">
    <property type="entry name" value="Immunoglobulins"/>
    <property type="match status" value="2"/>
</dbReference>
<name>A0A0N5A858_9BILA</name>
<dbReference type="InterPro" id="IPR007110">
    <property type="entry name" value="Ig-like_dom"/>
</dbReference>
<feature type="domain" description="Ig-like" evidence="4">
    <location>
        <begin position="1"/>
        <end position="91"/>
    </location>
</feature>
<dbReference type="PROSITE" id="PS50835">
    <property type="entry name" value="IG_LIKE"/>
    <property type="match status" value="2"/>
</dbReference>
<keyword evidence="3" id="KW-1133">Transmembrane helix</keyword>
<evidence type="ECO:0000256" key="2">
    <source>
        <dbReference type="ARBA" id="ARBA00023157"/>
    </source>
</evidence>
<evidence type="ECO:0000259" key="4">
    <source>
        <dbReference type="PROSITE" id="PS50835"/>
    </source>
</evidence>
<proteinExistence type="predicted"/>
<dbReference type="Proteomes" id="UP000046393">
    <property type="component" value="Unplaced"/>
</dbReference>
<keyword evidence="3" id="KW-0812">Transmembrane</keyword>
<dbReference type="InterPro" id="IPR003599">
    <property type="entry name" value="Ig_sub"/>
</dbReference>
<dbReference type="SMART" id="SM00409">
    <property type="entry name" value="IG"/>
    <property type="match status" value="2"/>
</dbReference>
<evidence type="ECO:0000313" key="6">
    <source>
        <dbReference type="WBParaSite" id="SMUV_0000024201-mRNA-1"/>
    </source>
</evidence>
<dbReference type="GO" id="GO:0098609">
    <property type="term" value="P:cell-cell adhesion"/>
    <property type="evidence" value="ECO:0007669"/>
    <property type="project" value="TreeGrafter"/>
</dbReference>
<dbReference type="InterPro" id="IPR036179">
    <property type="entry name" value="Ig-like_dom_sf"/>
</dbReference>
<sequence length="275" mass="30586">MLKGSTTALSCDPVLIGNNGTAKWLKNGVQVATVTSSTNAILHNRTYHSEQPLPDVGFLVITNITKEDEGKYWCKRDDNDQEGEVTTIQVAFVDQFPPGTEPIFQPPKPIIGDNAEAICPFVAAVPDPTVVWFLNGRPVDFASDRIVAFNSTLRFRRFLTEDIGQYECLVSNFAGRTSAKVFVEAQLKPVNTVSVKTCRNFASQSAMLWFLVGSLATCCFLLCYMLSALYCLRRGTRNRITLYPAMFLRSYSGLGPGFRKTIVPTPDVYRDRRSS</sequence>
<dbReference type="Pfam" id="PF13927">
    <property type="entry name" value="Ig_3"/>
    <property type="match status" value="1"/>
</dbReference>
<dbReference type="PANTHER" id="PTHR44170:SF6">
    <property type="entry name" value="CONTACTIN"/>
    <property type="match status" value="1"/>
</dbReference>
<keyword evidence="5" id="KW-1185">Reference proteome</keyword>
<keyword evidence="1" id="KW-0677">Repeat</keyword>
<protein>
    <submittedName>
        <fullName evidence="6">Ig-like domain-containing protein</fullName>
    </submittedName>
</protein>
<keyword evidence="3" id="KW-0472">Membrane</keyword>
<dbReference type="STRING" id="451379.A0A0N5A858"/>
<feature type="domain" description="Ig-like" evidence="4">
    <location>
        <begin position="98"/>
        <end position="184"/>
    </location>
</feature>
<dbReference type="AlphaFoldDB" id="A0A0N5A858"/>
<evidence type="ECO:0000256" key="3">
    <source>
        <dbReference type="SAM" id="Phobius"/>
    </source>
</evidence>
<evidence type="ECO:0000256" key="1">
    <source>
        <dbReference type="ARBA" id="ARBA00022737"/>
    </source>
</evidence>
<reference evidence="6" key="1">
    <citation type="submission" date="2017-02" db="UniProtKB">
        <authorList>
            <consortium name="WormBaseParasite"/>
        </authorList>
    </citation>
    <scope>IDENTIFICATION</scope>
</reference>
<evidence type="ECO:0000313" key="5">
    <source>
        <dbReference type="Proteomes" id="UP000046393"/>
    </source>
</evidence>